<evidence type="ECO:0000313" key="1">
    <source>
        <dbReference type="EMBL" id="KIW16001.1"/>
    </source>
</evidence>
<dbReference type="RefSeq" id="XP_016236217.1">
    <property type="nucleotide sequence ID" value="XM_016380390.1"/>
</dbReference>
<gene>
    <name evidence="1" type="ORF">PV08_06052</name>
</gene>
<protein>
    <submittedName>
        <fullName evidence="1">Uncharacterized protein</fullName>
    </submittedName>
</protein>
<sequence>MKGQFFFRPDGPCRTPAQPILYCDIESECLERYRPGGYHPVNVGDTVSVGEFKYSKDLLRFRQNNMMVSAIRASLLTPFSTMAPMADIDARPGSQITESFPRRIVEPATFPISDVAGQVHATLIDFEQAFLRTDQSLAHVPYPVDFQSSRDAAGIDMGPAD</sequence>
<dbReference type="Proteomes" id="UP000053328">
    <property type="component" value="Unassembled WGS sequence"/>
</dbReference>
<evidence type="ECO:0000313" key="2">
    <source>
        <dbReference type="Proteomes" id="UP000053328"/>
    </source>
</evidence>
<keyword evidence="2" id="KW-1185">Reference proteome</keyword>
<dbReference type="GeneID" id="27333135"/>
<dbReference type="VEuPathDB" id="FungiDB:PV08_06052"/>
<reference evidence="1 2" key="1">
    <citation type="submission" date="2015-01" db="EMBL/GenBank/DDBJ databases">
        <title>The Genome Sequence of Exophiala spinifera CBS89968.</title>
        <authorList>
            <consortium name="The Broad Institute Genomics Platform"/>
            <person name="Cuomo C."/>
            <person name="de Hoog S."/>
            <person name="Gorbushina A."/>
            <person name="Stielow B."/>
            <person name="Teixiera M."/>
            <person name="Abouelleil A."/>
            <person name="Chapman S.B."/>
            <person name="Priest M."/>
            <person name="Young S.K."/>
            <person name="Wortman J."/>
            <person name="Nusbaum C."/>
            <person name="Birren B."/>
        </authorList>
    </citation>
    <scope>NUCLEOTIDE SEQUENCE [LARGE SCALE GENOMIC DNA]</scope>
    <source>
        <strain evidence="1 2">CBS 89968</strain>
    </source>
</reference>
<dbReference type="HOGENOM" id="CLU_1643724_0_0_1"/>
<accession>A0A0D1YLZ0</accession>
<dbReference type="AlphaFoldDB" id="A0A0D1YLZ0"/>
<dbReference type="STRING" id="91928.A0A0D1YLZ0"/>
<dbReference type="EMBL" id="KN847495">
    <property type="protein sequence ID" value="KIW16001.1"/>
    <property type="molecule type" value="Genomic_DNA"/>
</dbReference>
<dbReference type="OrthoDB" id="4119926at2759"/>
<organism evidence="1 2">
    <name type="scientific">Exophiala spinifera</name>
    <dbReference type="NCBI Taxonomy" id="91928"/>
    <lineage>
        <taxon>Eukaryota</taxon>
        <taxon>Fungi</taxon>
        <taxon>Dikarya</taxon>
        <taxon>Ascomycota</taxon>
        <taxon>Pezizomycotina</taxon>
        <taxon>Eurotiomycetes</taxon>
        <taxon>Chaetothyriomycetidae</taxon>
        <taxon>Chaetothyriales</taxon>
        <taxon>Herpotrichiellaceae</taxon>
        <taxon>Exophiala</taxon>
    </lineage>
</organism>
<proteinExistence type="predicted"/>
<name>A0A0D1YLZ0_9EURO</name>